<dbReference type="EnsemblMetazoa" id="XM_050663163.1">
    <property type="protein sequence ID" value="XP_050519120.1"/>
    <property type="gene ID" value="LOC126893199"/>
</dbReference>
<protein>
    <recommendedName>
        <fullName evidence="3">CCHC-type domain-containing protein</fullName>
    </recommendedName>
</protein>
<dbReference type="RefSeq" id="XP_050519120.1">
    <property type="nucleotide sequence ID" value="XM_050663163.1"/>
</dbReference>
<dbReference type="Proteomes" id="UP001652700">
    <property type="component" value="Unplaced"/>
</dbReference>
<evidence type="ECO:0000313" key="2">
    <source>
        <dbReference type="Proteomes" id="UP001652700"/>
    </source>
</evidence>
<evidence type="ECO:0000313" key="1">
    <source>
        <dbReference type="EnsemblMetazoa" id="XP_050519120.1"/>
    </source>
</evidence>
<keyword evidence="2" id="KW-1185">Reference proteome</keyword>
<proteinExistence type="predicted"/>
<accession>A0ABM5L9L0</accession>
<name>A0ABM5L9L0_DIAVI</name>
<evidence type="ECO:0008006" key="3">
    <source>
        <dbReference type="Google" id="ProtNLM"/>
    </source>
</evidence>
<reference evidence="1" key="1">
    <citation type="submission" date="2025-05" db="UniProtKB">
        <authorList>
            <consortium name="EnsemblMetazoa"/>
        </authorList>
    </citation>
    <scope>IDENTIFICATION</scope>
</reference>
<sequence length="332" mass="38023">MIHRQGISRDIDRDISDEELKNKIKAYDYHCKFTVVEVKRLKRKIVENNTTVYVPTKSIIVTFRAQSLPKYVVINKVLIPVELFVQKVILCFNCHRYGHVGGQCRGKSRCFKCHGEHLSSKCTENPNNKCLQCNGDHLTTNFQLCPEYLRQKTIKDIMSQKNLTYNDAIKLIPNRTYANATTSENKTLNPQFPIELASQKAFPLLPSQAALPYSSGFSQSSPIDSHKYTIYRNPTKRARPQTPDPCINEAIKITKPIEIARLQGGILSQESYRENIIKTNEMSETETITLVFELVMDILKSLNRDNILNVQQFEVVNIIKDRLNKQGLSSQT</sequence>
<organism evidence="1 2">
    <name type="scientific">Diabrotica virgifera virgifera</name>
    <name type="common">western corn rootworm</name>
    <dbReference type="NCBI Taxonomy" id="50390"/>
    <lineage>
        <taxon>Eukaryota</taxon>
        <taxon>Metazoa</taxon>
        <taxon>Ecdysozoa</taxon>
        <taxon>Arthropoda</taxon>
        <taxon>Hexapoda</taxon>
        <taxon>Insecta</taxon>
        <taxon>Pterygota</taxon>
        <taxon>Neoptera</taxon>
        <taxon>Endopterygota</taxon>
        <taxon>Coleoptera</taxon>
        <taxon>Polyphaga</taxon>
        <taxon>Cucujiformia</taxon>
        <taxon>Chrysomeloidea</taxon>
        <taxon>Chrysomelidae</taxon>
        <taxon>Galerucinae</taxon>
        <taxon>Diabroticina</taxon>
        <taxon>Diabroticites</taxon>
        <taxon>Diabrotica</taxon>
    </lineage>
</organism>
<dbReference type="GeneID" id="126893199"/>